<evidence type="ECO:0000313" key="1">
    <source>
        <dbReference type="EMBL" id="KNG83696.1"/>
    </source>
</evidence>
<dbReference type="EMBL" id="JNOM01000252">
    <property type="protein sequence ID" value="KNG83696.1"/>
    <property type="molecule type" value="Genomic_DNA"/>
</dbReference>
<gene>
    <name evidence="1" type="ORF">ANOM_007662</name>
</gene>
<dbReference type="AlphaFoldDB" id="A0A0L1IVV1"/>
<accession>A0A0L1IVV1</accession>
<proteinExistence type="predicted"/>
<sequence>MATEVSITINNLGNISCCTSEAVNVEIPLDDIRKDPSRYIFVFQDPNDLKKLFEHPTPETVEVRDGMRKLCLKILYPNSGVPLTLEETHGCIERPHMSRLIQSWRTACRAIPRKHGVEEIIFDMSCDPGIEIGHIVRLLQHISPTMSLKARGTFHCQVQGCDAERIELLRQSLVGV</sequence>
<keyword evidence="2" id="KW-1185">Reference proteome</keyword>
<dbReference type="GeneID" id="26809466"/>
<reference evidence="1 2" key="1">
    <citation type="submission" date="2014-06" db="EMBL/GenBank/DDBJ databases">
        <title>The Genome of the Aflatoxigenic Filamentous Fungus Aspergillus nomius.</title>
        <authorList>
            <person name="Moore M.G."/>
            <person name="Shannon B.M."/>
            <person name="Brian M.M."/>
        </authorList>
    </citation>
    <scope>NUCLEOTIDE SEQUENCE [LARGE SCALE GENOMIC DNA]</scope>
    <source>
        <strain evidence="1 2">NRRL 13137</strain>
    </source>
</reference>
<dbReference type="Proteomes" id="UP000037505">
    <property type="component" value="Unassembled WGS sequence"/>
</dbReference>
<dbReference type="OrthoDB" id="4249675at2759"/>
<protein>
    <submittedName>
        <fullName evidence="1">Uncharacterized protein</fullName>
    </submittedName>
</protein>
<dbReference type="RefSeq" id="XP_015404619.1">
    <property type="nucleotide sequence ID" value="XM_015552918.1"/>
</dbReference>
<evidence type="ECO:0000313" key="2">
    <source>
        <dbReference type="Proteomes" id="UP000037505"/>
    </source>
</evidence>
<name>A0A0L1IVV1_ASPN3</name>
<comment type="caution">
    <text evidence="1">The sequence shown here is derived from an EMBL/GenBank/DDBJ whole genome shotgun (WGS) entry which is preliminary data.</text>
</comment>
<organism evidence="1 2">
    <name type="scientific">Aspergillus nomiae NRRL (strain ATCC 15546 / NRRL 13137 / CBS 260.88 / M93)</name>
    <dbReference type="NCBI Taxonomy" id="1509407"/>
    <lineage>
        <taxon>Eukaryota</taxon>
        <taxon>Fungi</taxon>
        <taxon>Dikarya</taxon>
        <taxon>Ascomycota</taxon>
        <taxon>Pezizomycotina</taxon>
        <taxon>Eurotiomycetes</taxon>
        <taxon>Eurotiomycetidae</taxon>
        <taxon>Eurotiales</taxon>
        <taxon>Aspergillaceae</taxon>
        <taxon>Aspergillus</taxon>
        <taxon>Aspergillus subgen. Circumdati</taxon>
    </lineage>
</organism>